<dbReference type="OrthoDB" id="6484170at2759"/>
<dbReference type="Proteomes" id="UP000887116">
    <property type="component" value="Unassembled WGS sequence"/>
</dbReference>
<name>A0A8X6FED2_TRICU</name>
<dbReference type="AlphaFoldDB" id="A0A8X6FED2"/>
<evidence type="ECO:0000313" key="2">
    <source>
        <dbReference type="Proteomes" id="UP000887116"/>
    </source>
</evidence>
<reference evidence="1" key="1">
    <citation type="submission" date="2020-07" db="EMBL/GenBank/DDBJ databases">
        <title>Multicomponent nature underlies the extraordinary mechanical properties of spider dragline silk.</title>
        <authorList>
            <person name="Kono N."/>
            <person name="Nakamura H."/>
            <person name="Mori M."/>
            <person name="Yoshida Y."/>
            <person name="Ohtoshi R."/>
            <person name="Malay A.D."/>
            <person name="Moran D.A.P."/>
            <person name="Tomita M."/>
            <person name="Numata K."/>
            <person name="Arakawa K."/>
        </authorList>
    </citation>
    <scope>NUCLEOTIDE SEQUENCE</scope>
</reference>
<evidence type="ECO:0000313" key="1">
    <source>
        <dbReference type="EMBL" id="GFQ77261.1"/>
    </source>
</evidence>
<gene>
    <name evidence="1" type="primary">APOB</name>
    <name evidence="1" type="ORF">TNCT_95211</name>
</gene>
<organism evidence="1 2">
    <name type="scientific">Trichonephila clavata</name>
    <name type="common">Joro spider</name>
    <name type="synonym">Nephila clavata</name>
    <dbReference type="NCBI Taxonomy" id="2740835"/>
    <lineage>
        <taxon>Eukaryota</taxon>
        <taxon>Metazoa</taxon>
        <taxon>Ecdysozoa</taxon>
        <taxon>Arthropoda</taxon>
        <taxon>Chelicerata</taxon>
        <taxon>Arachnida</taxon>
        <taxon>Araneae</taxon>
        <taxon>Araneomorphae</taxon>
        <taxon>Entelegynae</taxon>
        <taxon>Araneoidea</taxon>
        <taxon>Nephilidae</taxon>
        <taxon>Trichonephila</taxon>
    </lineage>
</organism>
<dbReference type="EMBL" id="BMAO01001979">
    <property type="protein sequence ID" value="GFQ77261.1"/>
    <property type="molecule type" value="Genomic_DNA"/>
</dbReference>
<feature type="non-terminal residue" evidence="1">
    <location>
        <position position="881"/>
    </location>
</feature>
<accession>A0A8X6FED2</accession>
<sequence>MFQIFLFFHSHTNQFLKSYTPQDADDWDTGVSSSLSCTRDRISSVLGLQFCLSESHAELPKSVTQTPSLANPVHSKWKLLVHPIDEKHKSYDLEMIQTNEMRSSEVILKFSTAGRDNKQEMLFNADINTSKGKMSFKVKIPPLPDFSILYLQNMLLKNSKGNGYRVTASMNLCKNYQYELIYNVEMKEKRIEKDGAESSGVKTEATIVCERYFSLGTPHNSYRSSVVNHKNRLNTKILLSYENIDLSGAWLHTLLPSSLWETDLKAWIEFQITGEDEEKDKLVKKRQIICFIRDPQSIIELNADLMRMSGRNQLIVNAMKKEICSQKVLAFASFYYDLRNERIKELSEKEIKVFNLTISRKSWAMEVQKEKTGGKVSWEIVMRCKNAENSNNVSERTMEPPHTFQLHRNQLKFLVSTEVQVMGSQELINRYSTLTLRDVEGLGNQLTAVNLQFYYPFSSKLETASLDGYFIISGGPTTFRFQNDFVMESSYNNLQLTSHSVYKSDGTYSTFDHESYMTHLPSTTRASNAIHFWLFSPVGHCIEAGFRHSVVSRLFDLSTNVTYRCNSNGKDLHTLLLQSRMNSSVWNMLNLYINQIVEDLSPEYTYETCNVTHPSMVINVTADWKGEEMSDHRKTALFTCTKKDCQRTILLIEVLHSGRASAKLILPNDENQVFSLQRTISADSKNLNLSIKYSDNEDEESEDLQLKGEIINNNYHVWSLRIHLDTFARVKSLLANSFRSIIYSLVSLARDPDHPVNKLAHSSIQMTLYDYFRNLRGQGNNLIRSSWTSLKDSLESLKPFSETPLTLVWNIASIRTMKEHRILEEESAPGWIHHYFDLAVGFFKSETSFIEAVLKKFLLDNREFRWEFITDRVLKMESFRE</sequence>
<keyword evidence="2" id="KW-1185">Reference proteome</keyword>
<protein>
    <submittedName>
        <fullName evidence="1">Apolipoprotein B-100</fullName>
    </submittedName>
</protein>
<comment type="caution">
    <text evidence="1">The sequence shown here is derived from an EMBL/GenBank/DDBJ whole genome shotgun (WGS) entry which is preliminary data.</text>
</comment>
<proteinExistence type="predicted"/>